<proteinExistence type="predicted"/>
<comment type="caution">
    <text evidence="1">The sequence shown here is derived from an EMBL/GenBank/DDBJ whole genome shotgun (WGS) entry which is preliminary data.</text>
</comment>
<evidence type="ECO:0000313" key="1">
    <source>
        <dbReference type="EMBL" id="KYK70462.1"/>
    </source>
</evidence>
<protein>
    <submittedName>
        <fullName evidence="1">Putative centrin</fullName>
    </submittedName>
</protein>
<feature type="non-terminal residue" evidence="1">
    <location>
        <position position="1"/>
    </location>
</feature>
<dbReference type="Proteomes" id="UP000075225">
    <property type="component" value="Unassembled WGS sequence"/>
</dbReference>
<dbReference type="EMBL" id="AHZP02000529">
    <property type="protein sequence ID" value="KYK70462.1"/>
    <property type="molecule type" value="Genomic_DNA"/>
</dbReference>
<accession>A0A151HMC2</accession>
<evidence type="ECO:0000313" key="2">
    <source>
        <dbReference type="Proteomes" id="UP000075225"/>
    </source>
</evidence>
<gene>
    <name evidence="1" type="ORF">TGPRC2_260670B</name>
</gene>
<organism evidence="1 2">
    <name type="scientific">Toxoplasma gondii TgCatPRC2</name>
    <dbReference type="NCBI Taxonomy" id="1130821"/>
    <lineage>
        <taxon>Eukaryota</taxon>
        <taxon>Sar</taxon>
        <taxon>Alveolata</taxon>
        <taxon>Apicomplexa</taxon>
        <taxon>Conoidasida</taxon>
        <taxon>Coccidia</taxon>
        <taxon>Eucoccidiorida</taxon>
        <taxon>Eimeriorina</taxon>
        <taxon>Sarcocystidae</taxon>
        <taxon>Toxoplasma</taxon>
    </lineage>
</organism>
<reference evidence="2" key="1">
    <citation type="submission" date="2016-03" db="EMBL/GenBank/DDBJ databases">
        <authorList>
            <person name="Sibley D."/>
            <person name="Venepally P."/>
            <person name="Karamycheva S."/>
            <person name="Hadjithomas M."/>
            <person name="Khan A."/>
            <person name="Brunk B."/>
            <person name="Roos D."/>
            <person name="Caler E."/>
            <person name="Lorenzi H."/>
        </authorList>
    </citation>
    <scope>NUCLEOTIDE SEQUENCE [LARGE SCALE GENOMIC DNA]</scope>
    <source>
        <strain evidence="2">TgCatPRC2</strain>
    </source>
</reference>
<name>A0A151HMC2_TOXGO</name>
<sequence length="15" mass="1822">SQEEFFAIMKQTSLY</sequence>
<dbReference type="VEuPathDB" id="ToxoDB:TGPRC2_260670B"/>